<protein>
    <submittedName>
        <fullName evidence="1">Uncharacterized protein</fullName>
    </submittedName>
</protein>
<proteinExistence type="predicted"/>
<reference evidence="1 2" key="1">
    <citation type="journal article" date="2014" name="Curr. Microbiol.">
        <title>Spirosoma radiotolerans sp. nov., a gamma-radiation-resistant bacterium isolated from gamma ray-irradiated soil.</title>
        <authorList>
            <person name="Lee J.J."/>
            <person name="Srinivasan S."/>
            <person name="Lim S."/>
            <person name="Joe M."/>
            <person name="Im S."/>
            <person name="Bae S.I."/>
            <person name="Park K.R."/>
            <person name="Han J.H."/>
            <person name="Park S.H."/>
            <person name="Joo B.M."/>
            <person name="Park S.J."/>
            <person name="Kim M.K."/>
        </authorList>
    </citation>
    <scope>NUCLEOTIDE SEQUENCE [LARGE SCALE GENOMIC DNA]</scope>
    <source>
        <strain evidence="1 2">DG5A</strain>
    </source>
</reference>
<gene>
    <name evidence="1" type="ORF">SD10_21400</name>
</gene>
<dbReference type="PATRIC" id="fig|1379870.5.peg.4618"/>
<evidence type="ECO:0000313" key="1">
    <source>
        <dbReference type="EMBL" id="AKD57067.1"/>
    </source>
</evidence>
<evidence type="ECO:0000313" key="2">
    <source>
        <dbReference type="Proteomes" id="UP000033054"/>
    </source>
</evidence>
<dbReference type="EMBL" id="CP010429">
    <property type="protein sequence ID" value="AKD57067.1"/>
    <property type="molecule type" value="Genomic_DNA"/>
</dbReference>
<dbReference type="AlphaFoldDB" id="A0A0E3V8T7"/>
<accession>A0A0E3V8T7</accession>
<dbReference type="HOGENOM" id="CLU_2604306_0_0_10"/>
<keyword evidence="2" id="KW-1185">Reference proteome</keyword>
<organism evidence="1 2">
    <name type="scientific">Spirosoma radiotolerans</name>
    <dbReference type="NCBI Taxonomy" id="1379870"/>
    <lineage>
        <taxon>Bacteria</taxon>
        <taxon>Pseudomonadati</taxon>
        <taxon>Bacteroidota</taxon>
        <taxon>Cytophagia</taxon>
        <taxon>Cytophagales</taxon>
        <taxon>Cytophagaceae</taxon>
        <taxon>Spirosoma</taxon>
    </lineage>
</organism>
<dbReference type="STRING" id="1379870.SD10_21400"/>
<dbReference type="KEGG" id="srd:SD10_21400"/>
<name>A0A0E3V8T7_9BACT</name>
<sequence length="79" mass="9090">MIVNESVSQYANPYFEGAKIVKRIGVYSDNGANTFAWLVKNKVHGLKDPLMDWPDRSHNFCESEQKAIYHCDIKMILLT</sequence>
<dbReference type="Proteomes" id="UP000033054">
    <property type="component" value="Chromosome"/>
</dbReference>